<dbReference type="PANTHER" id="PTHR37799">
    <property type="entry name" value="37S RIBOSOMAL PROTEIN S25, MITOCHONDRIAL"/>
    <property type="match status" value="1"/>
</dbReference>
<evidence type="ECO:0000256" key="7">
    <source>
        <dbReference type="ARBA" id="ARBA00035421"/>
    </source>
</evidence>
<dbReference type="Proteomes" id="UP000027073">
    <property type="component" value="Unassembled WGS sequence"/>
</dbReference>
<dbReference type="STRING" id="1137138.A0A067P3L2"/>
<feature type="region of interest" description="Disordered" evidence="8">
    <location>
        <begin position="39"/>
        <end position="71"/>
    </location>
</feature>
<evidence type="ECO:0000256" key="5">
    <source>
        <dbReference type="ARBA" id="ARBA00023274"/>
    </source>
</evidence>
<reference evidence="10" key="1">
    <citation type="journal article" date="2014" name="Proc. Natl. Acad. Sci. U.S.A.">
        <title>Extensive sampling of basidiomycete genomes demonstrates inadequacy of the white-rot/brown-rot paradigm for wood decay fungi.</title>
        <authorList>
            <person name="Riley R."/>
            <person name="Salamov A.A."/>
            <person name="Brown D.W."/>
            <person name="Nagy L.G."/>
            <person name="Floudas D."/>
            <person name="Held B.W."/>
            <person name="Levasseur A."/>
            <person name="Lombard V."/>
            <person name="Morin E."/>
            <person name="Otillar R."/>
            <person name="Lindquist E.A."/>
            <person name="Sun H."/>
            <person name="LaButti K.M."/>
            <person name="Schmutz J."/>
            <person name="Jabbour D."/>
            <person name="Luo H."/>
            <person name="Baker S.E."/>
            <person name="Pisabarro A.G."/>
            <person name="Walton J.D."/>
            <person name="Blanchette R.A."/>
            <person name="Henrissat B."/>
            <person name="Martin F."/>
            <person name="Cullen D."/>
            <person name="Hibbett D.S."/>
            <person name="Grigoriev I.V."/>
        </authorList>
    </citation>
    <scope>NUCLEOTIDE SEQUENCE [LARGE SCALE GENOMIC DNA]</scope>
    <source>
        <strain evidence="10">PC15</strain>
    </source>
</reference>
<dbReference type="GO" id="GO:0003735">
    <property type="term" value="F:structural constituent of ribosome"/>
    <property type="evidence" value="ECO:0007669"/>
    <property type="project" value="InterPro"/>
</dbReference>
<evidence type="ECO:0000256" key="6">
    <source>
        <dbReference type="ARBA" id="ARBA00035137"/>
    </source>
</evidence>
<protein>
    <recommendedName>
        <fullName evidence="6">Small ribosomal subunit protein mS23</fullName>
    </recommendedName>
    <alternativeName>
        <fullName evidence="7">37S ribosomal protein S25, mitochondrial</fullName>
    </alternativeName>
</protein>
<dbReference type="FunCoup" id="A0A067P3L2">
    <property type="interactions" value="226"/>
</dbReference>
<dbReference type="EMBL" id="KL198006">
    <property type="protein sequence ID" value="KDQ31007.1"/>
    <property type="molecule type" value="Genomic_DNA"/>
</dbReference>
<evidence type="ECO:0000256" key="3">
    <source>
        <dbReference type="ARBA" id="ARBA00022980"/>
    </source>
</evidence>
<comment type="similarity">
    <text evidence="2">Belongs to the mitochondrion-specific ribosomal protein mS23 family.</text>
</comment>
<accession>A0A067P3L2</accession>
<keyword evidence="4" id="KW-0496">Mitochondrion</keyword>
<feature type="compositionally biased region" description="Basic and acidic residues" evidence="8">
    <location>
        <begin position="45"/>
        <end position="55"/>
    </location>
</feature>
<dbReference type="VEuPathDB" id="FungiDB:PLEOSDRAFT_1101978"/>
<sequence>MVRRIASQVHKQVSRLMRADFIKKEPVWYKAVLDYPPLPLPPKAPPERSDYDLAPRKQSSSSKMRPVTPKPLPIHYLEDDIRRQFYRDHPFEAFRPKSLVEGETIQTPHSMRGEQWTRLRQRGRNPSPEDAIEFVINLYRFHNVPLSEAYSRSVAQFRALQSGRHVAATYASLEADHLGAIFGPSEIEHGFMKEKRSLETWERREELDEGAMAARKRWKSIFERQNGGTWSRGAEYVRLWKDGVRPTYAPVLTEPEQSVTPSPEDIAASPDFMQTLTRR</sequence>
<proteinExistence type="inferred from homology"/>
<evidence type="ECO:0000313" key="10">
    <source>
        <dbReference type="Proteomes" id="UP000027073"/>
    </source>
</evidence>
<dbReference type="Pfam" id="PF13741">
    <property type="entry name" value="MRP-S25"/>
    <property type="match status" value="1"/>
</dbReference>
<keyword evidence="3" id="KW-0689">Ribosomal protein</keyword>
<evidence type="ECO:0000313" key="9">
    <source>
        <dbReference type="EMBL" id="KDQ31007.1"/>
    </source>
</evidence>
<name>A0A067P3L2_PLEO1</name>
<dbReference type="GO" id="GO:0005763">
    <property type="term" value="C:mitochondrial small ribosomal subunit"/>
    <property type="evidence" value="ECO:0007669"/>
    <property type="project" value="InterPro"/>
</dbReference>
<dbReference type="InParanoid" id="A0A067P3L2"/>
<gene>
    <name evidence="9" type="ORF">PLEOSDRAFT_1101978</name>
</gene>
<evidence type="ECO:0000256" key="4">
    <source>
        <dbReference type="ARBA" id="ARBA00023128"/>
    </source>
</evidence>
<dbReference type="HOGENOM" id="CLU_068101_0_0_1"/>
<comment type="subcellular location">
    <subcellularLocation>
        <location evidence="1">Mitochondrion</location>
    </subcellularLocation>
</comment>
<feature type="region of interest" description="Disordered" evidence="8">
    <location>
        <begin position="254"/>
        <end position="279"/>
    </location>
</feature>
<dbReference type="AlphaFoldDB" id="A0A067P3L2"/>
<dbReference type="OrthoDB" id="5542239at2759"/>
<evidence type="ECO:0000256" key="2">
    <source>
        <dbReference type="ARBA" id="ARBA00009864"/>
    </source>
</evidence>
<evidence type="ECO:0000256" key="1">
    <source>
        <dbReference type="ARBA" id="ARBA00004173"/>
    </source>
</evidence>
<keyword evidence="5" id="KW-0687">Ribonucleoprotein</keyword>
<organism evidence="9 10">
    <name type="scientific">Pleurotus ostreatus (strain PC15)</name>
    <name type="common">Oyster mushroom</name>
    <dbReference type="NCBI Taxonomy" id="1137138"/>
    <lineage>
        <taxon>Eukaryota</taxon>
        <taxon>Fungi</taxon>
        <taxon>Dikarya</taxon>
        <taxon>Basidiomycota</taxon>
        <taxon>Agaricomycotina</taxon>
        <taxon>Agaricomycetes</taxon>
        <taxon>Agaricomycetidae</taxon>
        <taxon>Agaricales</taxon>
        <taxon>Pleurotineae</taxon>
        <taxon>Pleurotaceae</taxon>
        <taxon>Pleurotus</taxon>
    </lineage>
</organism>
<dbReference type="PANTHER" id="PTHR37799:SF1">
    <property type="entry name" value="SMALL RIBOSOMAL SUBUNIT PROTEIN MS23"/>
    <property type="match status" value="1"/>
</dbReference>
<dbReference type="InterPro" id="IPR016939">
    <property type="entry name" value="Ribosomal_mS23_fun"/>
</dbReference>
<evidence type="ECO:0000256" key="8">
    <source>
        <dbReference type="SAM" id="MobiDB-lite"/>
    </source>
</evidence>